<organism evidence="2">
    <name type="scientific">Corynebacterium glutamicum (strain R)</name>
    <dbReference type="NCBI Taxonomy" id="340322"/>
    <lineage>
        <taxon>Bacteria</taxon>
        <taxon>Bacillati</taxon>
        <taxon>Actinomycetota</taxon>
        <taxon>Actinomycetes</taxon>
        <taxon>Mycobacteriales</taxon>
        <taxon>Corynebacteriaceae</taxon>
        <taxon>Corynebacterium</taxon>
    </lineage>
</organism>
<dbReference type="Proteomes" id="UP000006698">
    <property type="component" value="Chromosome"/>
</dbReference>
<dbReference type="Pfam" id="PF04607">
    <property type="entry name" value="RelA_SpoT"/>
    <property type="match status" value="1"/>
</dbReference>
<dbReference type="GO" id="GO:0015969">
    <property type="term" value="P:guanosine tetraphosphate metabolic process"/>
    <property type="evidence" value="ECO:0007669"/>
    <property type="project" value="InterPro"/>
</dbReference>
<protein>
    <recommendedName>
        <fullName evidence="1">RelA/SpoT domain-containing protein</fullName>
    </recommendedName>
</protein>
<sequence length="289" mass="33263">MAFNEKPGWSKGQMNRIGDALEGKRELDKDLYQQMIHWHEDLLAELYLVAVPILEKRVVVHADLLRVGQISNDIVYSSRIKNEDTIVEKLSRLKTDLARVQDFAGARFDIDCSPATQNAVAGDLKLALEELDCSVVKKPYLETSQYGYRAVHLHITSVAGRLELQIRNKFQAEWANTFELLADLEGREIRYGQASRKSSVNKLIESLQRVSDAVYRFDAKEDEVDLQIQRVEKLVKDYRYSRPEDLNDFSLIEKNFTDSKKNSHRTRQDLIDSMSTIKRQLRGVGKVMS</sequence>
<accession>A0AB72VF94</accession>
<dbReference type="KEGG" id="cgt:cgR_6115"/>
<dbReference type="AlphaFoldDB" id="A0AB72VF94"/>
<name>A0AB72VF94_CORGB</name>
<dbReference type="SUPFAM" id="SSF81301">
    <property type="entry name" value="Nucleotidyltransferase"/>
    <property type="match status" value="1"/>
</dbReference>
<evidence type="ECO:0000259" key="1">
    <source>
        <dbReference type="SMART" id="SM00954"/>
    </source>
</evidence>
<proteinExistence type="predicted"/>
<dbReference type="InterPro" id="IPR007685">
    <property type="entry name" value="RelA_SpoT"/>
</dbReference>
<dbReference type="RefSeq" id="WP_231838978.1">
    <property type="nucleotide sequence ID" value="NC_009342.1"/>
</dbReference>
<evidence type="ECO:0000313" key="2">
    <source>
        <dbReference type="EMBL" id="BAQ21177.1"/>
    </source>
</evidence>
<reference evidence="2" key="1">
    <citation type="journal article" date="2007" name="Microbiology">
        <title>Comparative analysis of the Corynebacterium glutamicum group and complete genome sequence of strain R.</title>
        <authorList>
            <person name="Yukawa H."/>
            <person name="Omumasaba C.A."/>
            <person name="Nonaka H."/>
            <person name="Kos P."/>
            <person name="Okai N."/>
            <person name="Suzuki N."/>
            <person name="Suda M."/>
            <person name="Tsuge Y."/>
            <person name="Watanabe J."/>
            <person name="Ikeda Y."/>
            <person name="Vertes A.A."/>
            <person name="Inui M."/>
        </authorList>
    </citation>
    <scope>NUCLEOTIDE SEQUENCE</scope>
    <source>
        <strain evidence="2">R</strain>
    </source>
</reference>
<dbReference type="EMBL" id="AP009044">
    <property type="protein sequence ID" value="BAQ21177.1"/>
    <property type="molecule type" value="Genomic_DNA"/>
</dbReference>
<dbReference type="Gene3D" id="3.30.460.10">
    <property type="entry name" value="Beta Polymerase, domain 2"/>
    <property type="match status" value="1"/>
</dbReference>
<dbReference type="InterPro" id="IPR043519">
    <property type="entry name" value="NT_sf"/>
</dbReference>
<dbReference type="SMART" id="SM00954">
    <property type="entry name" value="RelA_SpoT"/>
    <property type="match status" value="1"/>
</dbReference>
<feature type="domain" description="RelA/SpoT" evidence="1">
    <location>
        <begin position="78"/>
        <end position="190"/>
    </location>
</feature>
<gene>
    <name evidence="2" type="ordered locus">cgR_6115</name>
</gene>